<evidence type="ECO:0000313" key="2">
    <source>
        <dbReference type="Proteomes" id="UP001144978"/>
    </source>
</evidence>
<keyword evidence="2" id="KW-1185">Reference proteome</keyword>
<reference evidence="1" key="1">
    <citation type="submission" date="2022-08" db="EMBL/GenBank/DDBJ databases">
        <title>Genome Sequence of Pycnoporus sanguineus.</title>
        <authorList>
            <person name="Buettner E."/>
        </authorList>
    </citation>
    <scope>NUCLEOTIDE SEQUENCE</scope>
    <source>
        <strain evidence="1">CG-C14</strain>
    </source>
</reference>
<gene>
    <name evidence="1" type="ORF">NUW54_g3559</name>
</gene>
<organism evidence="1 2">
    <name type="scientific">Trametes sanguinea</name>
    <dbReference type="NCBI Taxonomy" id="158606"/>
    <lineage>
        <taxon>Eukaryota</taxon>
        <taxon>Fungi</taxon>
        <taxon>Dikarya</taxon>
        <taxon>Basidiomycota</taxon>
        <taxon>Agaricomycotina</taxon>
        <taxon>Agaricomycetes</taxon>
        <taxon>Polyporales</taxon>
        <taxon>Polyporaceae</taxon>
        <taxon>Trametes</taxon>
    </lineage>
</organism>
<evidence type="ECO:0000313" key="1">
    <source>
        <dbReference type="EMBL" id="KAJ3007406.1"/>
    </source>
</evidence>
<name>A0ACC1Q0Y9_9APHY</name>
<sequence length="187" mass="21039">MAAFDIRQLFQRTIIELRQSGVPRVKYKELLHKVTHDHKDVQDDIALFFDAEVRAGRLIVNGHDEERVVSLDPIAVASYVGQDAAAPSGATANLQGPLSKSEAQMDYIRSARIMRQILHALEGHEPEALLRDVDNLPTLIQSNLETVAYLEDLNKNLAEDITASNDRIEHLEERIKQTYGAFDPPQM</sequence>
<proteinExistence type="predicted"/>
<comment type="caution">
    <text evidence="1">The sequence shown here is derived from an EMBL/GenBank/DDBJ whole genome shotgun (WGS) entry which is preliminary data.</text>
</comment>
<protein>
    <submittedName>
        <fullName evidence="1">Uncharacterized protein</fullName>
    </submittedName>
</protein>
<dbReference type="Proteomes" id="UP001144978">
    <property type="component" value="Unassembled WGS sequence"/>
</dbReference>
<dbReference type="EMBL" id="JANSHE010000752">
    <property type="protein sequence ID" value="KAJ3007406.1"/>
    <property type="molecule type" value="Genomic_DNA"/>
</dbReference>
<accession>A0ACC1Q0Y9</accession>